<dbReference type="AlphaFoldDB" id="A0A8H9IL70"/>
<evidence type="ECO:0000313" key="14">
    <source>
        <dbReference type="EMBL" id="GHC42756.1"/>
    </source>
</evidence>
<dbReference type="GO" id="GO:0005737">
    <property type="term" value="C:cytoplasm"/>
    <property type="evidence" value="ECO:0007669"/>
    <property type="project" value="TreeGrafter"/>
</dbReference>
<comment type="caution">
    <text evidence="14">The sequence shown here is derived from an EMBL/GenBank/DDBJ whole genome shotgun (WGS) entry which is preliminary data.</text>
</comment>
<accession>A0A8H9IL70</accession>
<comment type="similarity">
    <text evidence="9">Belongs to the peroxiredoxin family. BCP/PrxQ subfamily.</text>
</comment>
<evidence type="ECO:0000313" key="15">
    <source>
        <dbReference type="Proteomes" id="UP000608923"/>
    </source>
</evidence>
<evidence type="ECO:0000256" key="7">
    <source>
        <dbReference type="ARBA" id="ARBA00023284"/>
    </source>
</evidence>
<dbReference type="CDD" id="cd03017">
    <property type="entry name" value="PRX_BCP"/>
    <property type="match status" value="1"/>
</dbReference>
<protein>
    <recommendedName>
        <fullName evidence="2">thioredoxin-dependent peroxiredoxin</fullName>
        <ecNumber evidence="2">1.11.1.24</ecNumber>
    </recommendedName>
    <alternativeName>
        <fullName evidence="8">Thioredoxin peroxidase</fullName>
    </alternativeName>
    <alternativeName>
        <fullName evidence="10">Thioredoxin-dependent peroxiredoxin Bcp</fullName>
    </alternativeName>
</protein>
<dbReference type="EMBL" id="BMZN01000002">
    <property type="protein sequence ID" value="GHC42756.1"/>
    <property type="molecule type" value="Genomic_DNA"/>
</dbReference>
<evidence type="ECO:0000256" key="10">
    <source>
        <dbReference type="ARBA" id="ARBA00042639"/>
    </source>
</evidence>
<dbReference type="PROSITE" id="PS51352">
    <property type="entry name" value="THIOREDOXIN_2"/>
    <property type="match status" value="1"/>
</dbReference>
<dbReference type="GO" id="GO:0045454">
    <property type="term" value="P:cell redox homeostasis"/>
    <property type="evidence" value="ECO:0007669"/>
    <property type="project" value="TreeGrafter"/>
</dbReference>
<evidence type="ECO:0000259" key="13">
    <source>
        <dbReference type="PROSITE" id="PS51352"/>
    </source>
</evidence>
<dbReference type="SUPFAM" id="SSF52833">
    <property type="entry name" value="Thioredoxin-like"/>
    <property type="match status" value="1"/>
</dbReference>
<sequence length="183" mass="19460">MKQAIATFSLGLSLLMGAGSAQAALDVGTPAPDFTVQAALAGKTFEFNLDEALKKGPVVLYFYPAAFTQGCTVEAHTFAEAIDEYSYFGATVIGLSSDNIDTLKDFSTGPCGSKFAVGADTTGQVIKAYDAGLGTHTERASRISYVISPERKIIFEYTAMEPDEHVNKTLGAVRDWTAQQGPK</sequence>
<comment type="function">
    <text evidence="1">Thiol-specific peroxidase that catalyzes the reduction of hydrogen peroxide and organic hydroperoxides to water and alcohols, respectively. Plays a role in cell protection against oxidative stress by detoxifying peroxides and as sensor of hydrogen peroxide-mediated signaling events.</text>
</comment>
<name>A0A8H9IL70_9BURK</name>
<feature type="chain" id="PRO_5034396511" description="thioredoxin-dependent peroxiredoxin" evidence="12">
    <location>
        <begin position="24"/>
        <end position="183"/>
    </location>
</feature>
<dbReference type="PANTHER" id="PTHR42801:SF4">
    <property type="entry name" value="AHPC_TSA FAMILY PROTEIN"/>
    <property type="match status" value="1"/>
</dbReference>
<dbReference type="EC" id="1.11.1.24" evidence="2"/>
<dbReference type="Gene3D" id="3.40.30.10">
    <property type="entry name" value="Glutaredoxin"/>
    <property type="match status" value="1"/>
</dbReference>
<dbReference type="GO" id="GO:0008379">
    <property type="term" value="F:thioredoxin peroxidase activity"/>
    <property type="evidence" value="ECO:0007669"/>
    <property type="project" value="TreeGrafter"/>
</dbReference>
<dbReference type="InterPro" id="IPR013766">
    <property type="entry name" value="Thioredoxin_domain"/>
</dbReference>
<gene>
    <name evidence="14" type="ORF">GCM10010096_12090</name>
</gene>
<evidence type="ECO:0000256" key="11">
    <source>
        <dbReference type="ARBA" id="ARBA00049091"/>
    </source>
</evidence>
<keyword evidence="7" id="KW-0676">Redox-active center</keyword>
<keyword evidence="15" id="KW-1185">Reference proteome</keyword>
<evidence type="ECO:0000256" key="6">
    <source>
        <dbReference type="ARBA" id="ARBA00023157"/>
    </source>
</evidence>
<dbReference type="PANTHER" id="PTHR42801">
    <property type="entry name" value="THIOREDOXIN-DEPENDENT PEROXIDE REDUCTASE"/>
    <property type="match status" value="1"/>
</dbReference>
<proteinExistence type="inferred from homology"/>
<evidence type="ECO:0000256" key="1">
    <source>
        <dbReference type="ARBA" id="ARBA00003330"/>
    </source>
</evidence>
<dbReference type="Proteomes" id="UP000608923">
    <property type="component" value="Unassembled WGS sequence"/>
</dbReference>
<reference evidence="15" key="1">
    <citation type="journal article" date="2019" name="Int. J. Syst. Evol. Microbiol.">
        <title>The Global Catalogue of Microorganisms (GCM) 10K type strain sequencing project: providing services to taxonomists for standard genome sequencing and annotation.</title>
        <authorList>
            <consortium name="The Broad Institute Genomics Platform"/>
            <consortium name="The Broad Institute Genome Sequencing Center for Infectious Disease"/>
            <person name="Wu L."/>
            <person name="Ma J."/>
        </authorList>
    </citation>
    <scope>NUCLEOTIDE SEQUENCE [LARGE SCALE GENOMIC DNA]</scope>
    <source>
        <strain evidence="15">KCTC 42083</strain>
    </source>
</reference>
<dbReference type="Pfam" id="PF00578">
    <property type="entry name" value="AhpC-TSA"/>
    <property type="match status" value="1"/>
</dbReference>
<dbReference type="InterPro" id="IPR036249">
    <property type="entry name" value="Thioredoxin-like_sf"/>
</dbReference>
<evidence type="ECO:0000256" key="4">
    <source>
        <dbReference type="ARBA" id="ARBA00022862"/>
    </source>
</evidence>
<keyword evidence="12" id="KW-0732">Signal</keyword>
<dbReference type="RefSeq" id="WP_189391646.1">
    <property type="nucleotide sequence ID" value="NZ_BMZN01000002.1"/>
</dbReference>
<evidence type="ECO:0000256" key="9">
    <source>
        <dbReference type="ARBA" id="ARBA00038489"/>
    </source>
</evidence>
<organism evidence="14 15">
    <name type="scientific">Alcaligenes pakistanensis</name>
    <dbReference type="NCBI Taxonomy" id="1482717"/>
    <lineage>
        <taxon>Bacteria</taxon>
        <taxon>Pseudomonadati</taxon>
        <taxon>Pseudomonadota</taxon>
        <taxon>Betaproteobacteria</taxon>
        <taxon>Burkholderiales</taxon>
        <taxon>Alcaligenaceae</taxon>
        <taxon>Alcaligenes</taxon>
    </lineage>
</organism>
<dbReference type="InterPro" id="IPR050924">
    <property type="entry name" value="Peroxiredoxin_BCP/PrxQ"/>
</dbReference>
<feature type="signal peptide" evidence="12">
    <location>
        <begin position="1"/>
        <end position="23"/>
    </location>
</feature>
<comment type="catalytic activity">
    <reaction evidence="11">
        <text>a hydroperoxide + [thioredoxin]-dithiol = an alcohol + [thioredoxin]-disulfide + H2O</text>
        <dbReference type="Rhea" id="RHEA:62620"/>
        <dbReference type="Rhea" id="RHEA-COMP:10698"/>
        <dbReference type="Rhea" id="RHEA-COMP:10700"/>
        <dbReference type="ChEBI" id="CHEBI:15377"/>
        <dbReference type="ChEBI" id="CHEBI:29950"/>
        <dbReference type="ChEBI" id="CHEBI:30879"/>
        <dbReference type="ChEBI" id="CHEBI:35924"/>
        <dbReference type="ChEBI" id="CHEBI:50058"/>
        <dbReference type="EC" id="1.11.1.24"/>
    </reaction>
</comment>
<keyword evidence="6" id="KW-1015">Disulfide bond</keyword>
<keyword evidence="3" id="KW-0575">Peroxidase</keyword>
<evidence type="ECO:0000256" key="3">
    <source>
        <dbReference type="ARBA" id="ARBA00022559"/>
    </source>
</evidence>
<feature type="domain" description="Thioredoxin" evidence="13">
    <location>
        <begin position="25"/>
        <end position="175"/>
    </location>
</feature>
<evidence type="ECO:0000256" key="12">
    <source>
        <dbReference type="SAM" id="SignalP"/>
    </source>
</evidence>
<evidence type="ECO:0000256" key="5">
    <source>
        <dbReference type="ARBA" id="ARBA00023002"/>
    </source>
</evidence>
<evidence type="ECO:0000256" key="8">
    <source>
        <dbReference type="ARBA" id="ARBA00032824"/>
    </source>
</evidence>
<keyword evidence="5" id="KW-0560">Oxidoreductase</keyword>
<evidence type="ECO:0000256" key="2">
    <source>
        <dbReference type="ARBA" id="ARBA00013017"/>
    </source>
</evidence>
<dbReference type="InterPro" id="IPR000866">
    <property type="entry name" value="AhpC/TSA"/>
</dbReference>
<keyword evidence="4" id="KW-0049">Antioxidant</keyword>
<dbReference type="GO" id="GO:0034599">
    <property type="term" value="P:cellular response to oxidative stress"/>
    <property type="evidence" value="ECO:0007669"/>
    <property type="project" value="TreeGrafter"/>
</dbReference>